<dbReference type="RefSeq" id="XP_013335143.1">
    <property type="nucleotide sequence ID" value="XM_013479689.1"/>
</dbReference>
<accession>U6M2P3</accession>
<name>U6M2P3_EIMMA</name>
<dbReference type="Proteomes" id="UP000030763">
    <property type="component" value="Unassembled WGS sequence"/>
</dbReference>
<evidence type="ECO:0000313" key="2">
    <source>
        <dbReference type="Proteomes" id="UP000030763"/>
    </source>
</evidence>
<protein>
    <submittedName>
        <fullName evidence="1">Uncharacterized protein</fullName>
    </submittedName>
</protein>
<evidence type="ECO:0000313" key="1">
    <source>
        <dbReference type="EMBL" id="CDJ58497.1"/>
    </source>
</evidence>
<reference evidence="1" key="1">
    <citation type="submission" date="2013-10" db="EMBL/GenBank/DDBJ databases">
        <title>Genomic analysis of the causative agents of coccidiosis in chickens.</title>
        <authorList>
            <person name="Reid A.J."/>
            <person name="Blake D."/>
            <person name="Billington K."/>
            <person name="Browne H."/>
            <person name="Dunn M."/>
            <person name="Hung S."/>
            <person name="Kawahara F."/>
            <person name="Miranda-Saavedra D."/>
            <person name="Mourier T."/>
            <person name="Nagra H."/>
            <person name="Otto T.D."/>
            <person name="Rawlings N."/>
            <person name="Sanchez A."/>
            <person name="Sanders M."/>
            <person name="Subramaniam C."/>
            <person name="Tay Y."/>
            <person name="Dear P."/>
            <person name="Doerig C."/>
            <person name="Gruber A."/>
            <person name="Parkinson J."/>
            <person name="Shirley M."/>
            <person name="Wan K.L."/>
            <person name="Berriman M."/>
            <person name="Tomley F."/>
            <person name="Pain A."/>
        </authorList>
    </citation>
    <scope>NUCLEOTIDE SEQUENCE [LARGE SCALE GENOMIC DNA]</scope>
    <source>
        <strain evidence="1">Weybridge</strain>
    </source>
</reference>
<organism evidence="1 2">
    <name type="scientific">Eimeria maxima</name>
    <name type="common">Coccidian parasite</name>
    <dbReference type="NCBI Taxonomy" id="5804"/>
    <lineage>
        <taxon>Eukaryota</taxon>
        <taxon>Sar</taxon>
        <taxon>Alveolata</taxon>
        <taxon>Apicomplexa</taxon>
        <taxon>Conoidasida</taxon>
        <taxon>Coccidia</taxon>
        <taxon>Eucoccidiorida</taxon>
        <taxon>Eimeriorina</taxon>
        <taxon>Eimeriidae</taxon>
        <taxon>Eimeria</taxon>
    </lineage>
</organism>
<dbReference type="OMA" id="PPLIICR"/>
<dbReference type="AlphaFoldDB" id="U6M2P3"/>
<dbReference type="GeneID" id="25339108"/>
<dbReference type="OrthoDB" id="10259541at2759"/>
<keyword evidence="2" id="KW-1185">Reference proteome</keyword>
<sequence>MASFSSVLLPLHAPVSASSDPRFQRPSLLLPPVSLTPQTAKRLLQQHKEWTFAAVFTGGGLSVAATFNQQADFLALARAFDYREKTVSNGISFLGHTYPVTRFAPPLIICRRGVGDDTEGLAVLKTAALNAFP</sequence>
<dbReference type="PANTHER" id="PTHR41752:SF1">
    <property type="entry name" value="PROFILIN"/>
    <property type="match status" value="1"/>
</dbReference>
<gene>
    <name evidence="1" type="ORF">EMWEY_00051220</name>
</gene>
<dbReference type="EMBL" id="HG719681">
    <property type="protein sequence ID" value="CDJ58497.1"/>
    <property type="molecule type" value="Genomic_DNA"/>
</dbReference>
<dbReference type="InterPro" id="IPR036140">
    <property type="entry name" value="PFN_sf"/>
</dbReference>
<dbReference type="VEuPathDB" id="ToxoDB:EMWEY_00051220"/>
<dbReference type="SUPFAM" id="SSF55770">
    <property type="entry name" value="Profilin (actin-binding protein)"/>
    <property type="match status" value="1"/>
</dbReference>
<dbReference type="PANTHER" id="PTHR41752">
    <property type="entry name" value="PROFILIN"/>
    <property type="match status" value="1"/>
</dbReference>
<reference evidence="1" key="2">
    <citation type="submission" date="2013-10" db="EMBL/GenBank/DDBJ databases">
        <authorList>
            <person name="Aslett M."/>
        </authorList>
    </citation>
    <scope>NUCLEOTIDE SEQUENCE [LARGE SCALE GENOMIC DNA]</scope>
    <source>
        <strain evidence="1">Weybridge</strain>
    </source>
</reference>
<proteinExistence type="predicted"/>